<protein>
    <recommendedName>
        <fullName evidence="7">Mce-associated membrane protein</fullName>
    </recommendedName>
</protein>
<evidence type="ECO:0000256" key="3">
    <source>
        <dbReference type="SAM" id="MobiDB-lite"/>
    </source>
</evidence>
<feature type="compositionally biased region" description="Basic and acidic residues" evidence="3">
    <location>
        <begin position="86"/>
        <end position="112"/>
    </location>
</feature>
<proteinExistence type="predicted"/>
<dbReference type="GeneID" id="93507882"/>
<accession>A0ABW7TW40</accession>
<evidence type="ECO:0000256" key="2">
    <source>
        <dbReference type="ARBA" id="ARBA00023136"/>
    </source>
</evidence>
<name>A0ABW7TW40_9NOCA</name>
<dbReference type="EMBL" id="JBIRUQ010000006">
    <property type="protein sequence ID" value="MFI1463963.1"/>
    <property type="molecule type" value="Genomic_DNA"/>
</dbReference>
<organism evidence="5 6">
    <name type="scientific">Nocardia carnea</name>
    <dbReference type="NCBI Taxonomy" id="37328"/>
    <lineage>
        <taxon>Bacteria</taxon>
        <taxon>Bacillati</taxon>
        <taxon>Actinomycetota</taxon>
        <taxon>Actinomycetes</taxon>
        <taxon>Mycobacteriales</taxon>
        <taxon>Nocardiaceae</taxon>
        <taxon>Nocardia</taxon>
    </lineage>
</organism>
<sequence>MPADDAAEHTTTSGSSSTDSAATADSADSGEPVDKAAGESADSDTTAKVEKTDPDATVKVETSADADATAKVEKPADADATAKVGKTADPDATAKVDKSADTDATAKIDRPESAGGGKNEPADSDETVVLGKESAATEPTVALGKSAAGNSAESGSEETAKQAQQSGAGEPKKSSGLRSRFPLPVLAGAAVLVIGALVAVGVFFYLANDRQGELDRRAAATKAACDFGNSFATYTGDKADDYVSRLDQNATGEWKKLVSQIGPDLKARFAETQVNSTAAEVQCGYESGDGDKARVVLVIDQQFTTVGGPQQQAPGRVKVAANVDMEKVDGRWMVANFDTPMMQQ</sequence>
<dbReference type="PANTHER" id="PTHR37042:SF4">
    <property type="entry name" value="OUTER MEMBRANE PROTEIN RV1973"/>
    <property type="match status" value="1"/>
</dbReference>
<feature type="compositionally biased region" description="Low complexity" evidence="3">
    <location>
        <begin position="10"/>
        <end position="30"/>
    </location>
</feature>
<reference evidence="5 6" key="1">
    <citation type="submission" date="2024-10" db="EMBL/GenBank/DDBJ databases">
        <title>The Natural Products Discovery Center: Release of the First 8490 Sequenced Strains for Exploring Actinobacteria Biosynthetic Diversity.</title>
        <authorList>
            <person name="Kalkreuter E."/>
            <person name="Kautsar S.A."/>
            <person name="Yang D."/>
            <person name="Bader C.D."/>
            <person name="Teijaro C.N."/>
            <person name="Fluegel L."/>
            <person name="Davis C.M."/>
            <person name="Simpson J.R."/>
            <person name="Lauterbach L."/>
            <person name="Steele A.D."/>
            <person name="Gui C."/>
            <person name="Meng S."/>
            <person name="Li G."/>
            <person name="Viehrig K."/>
            <person name="Ye F."/>
            <person name="Su P."/>
            <person name="Kiefer A.F."/>
            <person name="Nichols A."/>
            <person name="Cepeda A.J."/>
            <person name="Yan W."/>
            <person name="Fan B."/>
            <person name="Jiang Y."/>
            <person name="Adhikari A."/>
            <person name="Zheng C.-J."/>
            <person name="Schuster L."/>
            <person name="Cowan T.M."/>
            <person name="Smanski M.J."/>
            <person name="Chevrette M.G."/>
            <person name="De Carvalho L.P.S."/>
            <person name="Shen B."/>
        </authorList>
    </citation>
    <scope>NUCLEOTIDE SEQUENCE [LARGE SCALE GENOMIC DNA]</scope>
    <source>
        <strain evidence="5 6">NPDC020568</strain>
    </source>
</reference>
<keyword evidence="6" id="KW-1185">Reference proteome</keyword>
<evidence type="ECO:0000256" key="4">
    <source>
        <dbReference type="SAM" id="Phobius"/>
    </source>
</evidence>
<keyword evidence="2 4" id="KW-0472">Membrane</keyword>
<evidence type="ECO:0000313" key="6">
    <source>
        <dbReference type="Proteomes" id="UP001611263"/>
    </source>
</evidence>
<dbReference type="PANTHER" id="PTHR37042">
    <property type="entry name" value="OUTER MEMBRANE PROTEIN RV1973"/>
    <property type="match status" value="1"/>
</dbReference>
<comment type="subcellular location">
    <subcellularLocation>
        <location evidence="1">Membrane</location>
    </subcellularLocation>
</comment>
<feature type="compositionally biased region" description="Low complexity" evidence="3">
    <location>
        <begin position="144"/>
        <end position="154"/>
    </location>
</feature>
<dbReference type="Proteomes" id="UP001611263">
    <property type="component" value="Unassembled WGS sequence"/>
</dbReference>
<feature type="region of interest" description="Disordered" evidence="3">
    <location>
        <begin position="1"/>
        <end position="178"/>
    </location>
</feature>
<evidence type="ECO:0008006" key="7">
    <source>
        <dbReference type="Google" id="ProtNLM"/>
    </source>
</evidence>
<feature type="transmembrane region" description="Helical" evidence="4">
    <location>
        <begin position="181"/>
        <end position="207"/>
    </location>
</feature>
<evidence type="ECO:0000313" key="5">
    <source>
        <dbReference type="EMBL" id="MFI1463963.1"/>
    </source>
</evidence>
<dbReference type="RefSeq" id="WP_033246610.1">
    <property type="nucleotide sequence ID" value="NZ_JBIRUQ010000006.1"/>
</dbReference>
<feature type="compositionally biased region" description="Basic and acidic residues" evidence="3">
    <location>
        <begin position="45"/>
        <end position="58"/>
    </location>
</feature>
<comment type="caution">
    <text evidence="5">The sequence shown here is derived from an EMBL/GenBank/DDBJ whole genome shotgun (WGS) entry which is preliminary data.</text>
</comment>
<keyword evidence="4" id="KW-1133">Transmembrane helix</keyword>
<keyword evidence="4" id="KW-0812">Transmembrane</keyword>
<feature type="compositionally biased region" description="Basic and acidic residues" evidence="3">
    <location>
        <begin position="68"/>
        <end position="77"/>
    </location>
</feature>
<gene>
    <name evidence="5" type="ORF">ACH4WX_24855</name>
</gene>
<evidence type="ECO:0000256" key="1">
    <source>
        <dbReference type="ARBA" id="ARBA00004370"/>
    </source>
</evidence>